<dbReference type="AlphaFoldDB" id="A0A4Y2LIW2"/>
<feature type="signal peptide" evidence="2">
    <location>
        <begin position="1"/>
        <end position="30"/>
    </location>
</feature>
<evidence type="ECO:0000256" key="1">
    <source>
        <dbReference type="SAM" id="Phobius"/>
    </source>
</evidence>
<keyword evidence="4" id="KW-1185">Reference proteome</keyword>
<keyword evidence="1" id="KW-0472">Membrane</keyword>
<keyword evidence="2" id="KW-0732">Signal</keyword>
<comment type="caution">
    <text evidence="3">The sequence shown here is derived from an EMBL/GenBank/DDBJ whole genome shotgun (WGS) entry which is preliminary data.</text>
</comment>
<dbReference type="OrthoDB" id="6437016at2759"/>
<keyword evidence="1" id="KW-0812">Transmembrane</keyword>
<organism evidence="3 4">
    <name type="scientific">Araneus ventricosus</name>
    <name type="common">Orbweaver spider</name>
    <name type="synonym">Epeira ventricosa</name>
    <dbReference type="NCBI Taxonomy" id="182803"/>
    <lineage>
        <taxon>Eukaryota</taxon>
        <taxon>Metazoa</taxon>
        <taxon>Ecdysozoa</taxon>
        <taxon>Arthropoda</taxon>
        <taxon>Chelicerata</taxon>
        <taxon>Arachnida</taxon>
        <taxon>Araneae</taxon>
        <taxon>Araneomorphae</taxon>
        <taxon>Entelegynae</taxon>
        <taxon>Araneoidea</taxon>
        <taxon>Araneidae</taxon>
        <taxon>Araneus</taxon>
    </lineage>
</organism>
<sequence length="98" mass="11093">MKPYLIFCRFANAIALFIALSLSASSVSEASMEIVTTAWRMNLKGKESHCLHQKFIILAKEGISLTMWNITPISRNFTFVIMGVIFTYTVMIDSLIVR</sequence>
<dbReference type="Proteomes" id="UP000499080">
    <property type="component" value="Unassembled WGS sequence"/>
</dbReference>
<evidence type="ECO:0000256" key="2">
    <source>
        <dbReference type="SAM" id="SignalP"/>
    </source>
</evidence>
<name>A0A4Y2LIW2_ARAVE</name>
<proteinExistence type="predicted"/>
<reference evidence="3 4" key="1">
    <citation type="journal article" date="2019" name="Sci. Rep.">
        <title>Orb-weaving spider Araneus ventricosus genome elucidates the spidroin gene catalogue.</title>
        <authorList>
            <person name="Kono N."/>
            <person name="Nakamura H."/>
            <person name="Ohtoshi R."/>
            <person name="Moran D.A.P."/>
            <person name="Shinohara A."/>
            <person name="Yoshida Y."/>
            <person name="Fujiwara M."/>
            <person name="Mori M."/>
            <person name="Tomita M."/>
            <person name="Arakawa K."/>
        </authorList>
    </citation>
    <scope>NUCLEOTIDE SEQUENCE [LARGE SCALE GENOMIC DNA]</scope>
</reference>
<evidence type="ECO:0000313" key="3">
    <source>
        <dbReference type="EMBL" id="GBN14715.1"/>
    </source>
</evidence>
<dbReference type="EMBL" id="BGPR01005939">
    <property type="protein sequence ID" value="GBN14715.1"/>
    <property type="molecule type" value="Genomic_DNA"/>
</dbReference>
<feature type="transmembrane region" description="Helical" evidence="1">
    <location>
        <begin position="77"/>
        <end position="97"/>
    </location>
</feature>
<accession>A0A4Y2LIW2</accession>
<keyword evidence="1" id="KW-1133">Transmembrane helix</keyword>
<feature type="chain" id="PRO_5021325163" evidence="2">
    <location>
        <begin position="31"/>
        <end position="98"/>
    </location>
</feature>
<gene>
    <name evidence="3" type="ORF">AVEN_232350_1</name>
</gene>
<evidence type="ECO:0000313" key="4">
    <source>
        <dbReference type="Proteomes" id="UP000499080"/>
    </source>
</evidence>
<protein>
    <submittedName>
        <fullName evidence="3">Uncharacterized protein</fullName>
    </submittedName>
</protein>